<dbReference type="GeneID" id="70192608"/>
<dbReference type="Proteomes" id="UP000756346">
    <property type="component" value="Unassembled WGS sequence"/>
</dbReference>
<name>A0A9P9BF01_9PEZI</name>
<organism evidence="4 5">
    <name type="scientific">Microdochium trichocladiopsis</name>
    <dbReference type="NCBI Taxonomy" id="1682393"/>
    <lineage>
        <taxon>Eukaryota</taxon>
        <taxon>Fungi</taxon>
        <taxon>Dikarya</taxon>
        <taxon>Ascomycota</taxon>
        <taxon>Pezizomycotina</taxon>
        <taxon>Sordariomycetes</taxon>
        <taxon>Xylariomycetidae</taxon>
        <taxon>Xylariales</taxon>
        <taxon>Microdochiaceae</taxon>
        <taxon>Microdochium</taxon>
    </lineage>
</organism>
<feature type="compositionally biased region" description="Low complexity" evidence="1">
    <location>
        <begin position="489"/>
        <end position="506"/>
    </location>
</feature>
<keyword evidence="5" id="KW-1185">Reference proteome</keyword>
<evidence type="ECO:0000313" key="5">
    <source>
        <dbReference type="Proteomes" id="UP000756346"/>
    </source>
</evidence>
<dbReference type="RefSeq" id="XP_046003986.1">
    <property type="nucleotide sequence ID" value="XM_046163062.1"/>
</dbReference>
<dbReference type="InterPro" id="IPR032838">
    <property type="entry name" value="Vwaint_dom"/>
</dbReference>
<feature type="region of interest" description="Disordered" evidence="1">
    <location>
        <begin position="489"/>
        <end position="509"/>
    </location>
</feature>
<dbReference type="OrthoDB" id="10264538at2759"/>
<comment type="caution">
    <text evidence="4">The sequence shown here is derived from an EMBL/GenBank/DDBJ whole genome shotgun (WGS) entry which is preliminary data.</text>
</comment>
<reference evidence="4" key="1">
    <citation type="journal article" date="2021" name="Nat. Commun.">
        <title>Genetic determinants of endophytism in the Arabidopsis root mycobiome.</title>
        <authorList>
            <person name="Mesny F."/>
            <person name="Miyauchi S."/>
            <person name="Thiergart T."/>
            <person name="Pickel B."/>
            <person name="Atanasova L."/>
            <person name="Karlsson M."/>
            <person name="Huettel B."/>
            <person name="Barry K.W."/>
            <person name="Haridas S."/>
            <person name="Chen C."/>
            <person name="Bauer D."/>
            <person name="Andreopoulos W."/>
            <person name="Pangilinan J."/>
            <person name="LaButti K."/>
            <person name="Riley R."/>
            <person name="Lipzen A."/>
            <person name="Clum A."/>
            <person name="Drula E."/>
            <person name="Henrissat B."/>
            <person name="Kohler A."/>
            <person name="Grigoriev I.V."/>
            <person name="Martin F.M."/>
            <person name="Hacquard S."/>
        </authorList>
    </citation>
    <scope>NUCLEOTIDE SEQUENCE</scope>
    <source>
        <strain evidence="4">MPI-CAGE-CH-0230</strain>
    </source>
</reference>
<dbReference type="Pfam" id="PF14624">
    <property type="entry name" value="Vwaint"/>
    <property type="match status" value="1"/>
</dbReference>
<dbReference type="AlphaFoldDB" id="A0A9P9BF01"/>
<feature type="region of interest" description="Disordered" evidence="1">
    <location>
        <begin position="298"/>
        <end position="334"/>
    </location>
</feature>
<gene>
    <name evidence="4" type="ORF">B0I36DRAFT_58786</name>
</gene>
<evidence type="ECO:0000256" key="1">
    <source>
        <dbReference type="SAM" id="MobiDB-lite"/>
    </source>
</evidence>
<feature type="compositionally biased region" description="Polar residues" evidence="1">
    <location>
        <begin position="311"/>
        <end position="324"/>
    </location>
</feature>
<feature type="domain" description="Vint" evidence="2">
    <location>
        <begin position="505"/>
        <end position="659"/>
    </location>
</feature>
<feature type="region of interest" description="Disordered" evidence="1">
    <location>
        <begin position="586"/>
        <end position="606"/>
    </location>
</feature>
<evidence type="ECO:0000259" key="3">
    <source>
        <dbReference type="Pfam" id="PF14624"/>
    </source>
</evidence>
<dbReference type="EMBL" id="JAGTJQ010000018">
    <property type="protein sequence ID" value="KAH7009358.1"/>
    <property type="molecule type" value="Genomic_DNA"/>
</dbReference>
<evidence type="ECO:0000259" key="2">
    <source>
        <dbReference type="Pfam" id="PF14623"/>
    </source>
</evidence>
<feature type="domain" description="Vint" evidence="2">
    <location>
        <begin position="396"/>
        <end position="484"/>
    </location>
</feature>
<evidence type="ECO:0000313" key="4">
    <source>
        <dbReference type="EMBL" id="KAH7009358.1"/>
    </source>
</evidence>
<protein>
    <submittedName>
        <fullName evidence="4">Hh protein intein-like-domain-containing protein</fullName>
    </submittedName>
</protein>
<feature type="domain" description="VWA-Hint protein Vwaint" evidence="3">
    <location>
        <begin position="222"/>
        <end position="290"/>
    </location>
</feature>
<dbReference type="InterPro" id="IPR039510">
    <property type="entry name" value="Vint_dom"/>
</dbReference>
<proteinExistence type="predicted"/>
<sequence>MIGTVFIHAVAHLQTTYATRCTLEITTPLSARLRTTQATVINGTITTEASAYNTPTHNVLKLDLGNLQYGQSRDIYLEYYSHTGSPLTLGQVVAGEKKANRNFDPKTAVLSTRLEYLFMKNKLRTVAAEKSLVRRLPPAQEKQDAGEGMSAAMAAYHVSRAQVSAFLASFFRPHPHSGYTLAFQSRDLSQRRDELTKLIKNLPARQYLSPPSPHSSTTTTRLHQSLLADAESQITIALSSEQYFSTWSMPYFASLSHAHSRQQCISFKDPGLQGYNDNPFFRRCRDELDTVFERIEPPAPSLAAPPRYTLGGSSTQYNHSQNNDAGRGHGSYGRHGTRAAIASGFSRPAHMIAAYFTGSHAAPSTSSGMQTPPPAYARFESSRPNMEAYNNVDATCFAGSTLVGIAAAGGSDYHSERAVELPISKIRPGMAVVTPLGPRQVWWVLQTAVQDAALYRISGGREGGGFGGGKEGFLVTAWHPICIDLSPSAASPSTSGGSNGSENAANWTSPAQISSKDDIVTYTGYVYSLMLEPDADPMAHAILVSGQKVPVTRSSRQSAAQGANGVYTDSITRVWGVILCHGLTPSTRNSKHENNHADGSSDAQQHDARTHAFFGDYKIVEKALRSLEAAERATSSSSDLGVVSSAGLVRDEHTGLVRGFQPL</sequence>
<dbReference type="Pfam" id="PF14623">
    <property type="entry name" value="Vint"/>
    <property type="match status" value="2"/>
</dbReference>
<accession>A0A9P9BF01</accession>